<name>E6TKF9_MYCSR</name>
<accession>E6TKF9</accession>
<dbReference type="GO" id="GO:0004519">
    <property type="term" value="F:endonuclease activity"/>
    <property type="evidence" value="ECO:0007669"/>
    <property type="project" value="UniProtKB-KW"/>
</dbReference>
<dbReference type="SUPFAM" id="SSF116734">
    <property type="entry name" value="DNA methylase specificity domain"/>
    <property type="match status" value="2"/>
</dbReference>
<dbReference type="CDD" id="cd17249">
    <property type="entry name" value="RMtype1_S_EcoR124I-TRD2-CR2_like"/>
    <property type="match status" value="1"/>
</dbReference>
<dbReference type="REBASE" id="29917">
    <property type="entry name" value="S.MspS1ORF37750P"/>
</dbReference>
<sequence length="420" mass="45715">MSRLSSSNVGVVRESSRLPANWDEAPLAEIGGFKNGINKGADSFGHGFPFVNLMDVFGITRIRDTTTLGLISSSEVERRNYNLREGDVLFVRSSVKPSGVGLATLIARSLPDTVFSGFLLRFRSNDRLANSFKAYLFSDAGFRNRVIGASTVSANTNINQRTLGSLSVRFPQSRLEQESIAQALSDADLLIETLERLIAKKKAIKHGMMQQQFALPSMAGECATLGSVANFMSGGTPDRSNAEHWSGNIPWISATTLRQVEVSTSEQHVTSRAVRAGSKMAPLGSTLMLVRGSALHSEIRASLVIAPVCFNQDVKALVPLPRMVPKFLTYSIHANTDRLLRLVTSAGNTAGVLDTKVLKAFELWVPRRDVQEHVVSVFDAVTTELALLTAKLEKVRATKQGMMQELLTGRTRLPVVEAAS</sequence>
<comment type="similarity">
    <text evidence="1">Belongs to the type-I restriction system S methylase family.</text>
</comment>
<evidence type="ECO:0000256" key="3">
    <source>
        <dbReference type="ARBA" id="ARBA00023125"/>
    </source>
</evidence>
<dbReference type="CDD" id="cd17517">
    <property type="entry name" value="RMtype1_S_EcoKI_StySPI-TRD2-CR2_like"/>
    <property type="match status" value="1"/>
</dbReference>
<gene>
    <name evidence="5" type="ordered locus">Mspyr1_37740</name>
</gene>
<dbReference type="InterPro" id="IPR052021">
    <property type="entry name" value="Type-I_RS_S_subunit"/>
</dbReference>
<dbReference type="InterPro" id="IPR044946">
    <property type="entry name" value="Restrct_endonuc_typeI_TRD_sf"/>
</dbReference>
<evidence type="ECO:0000313" key="5">
    <source>
        <dbReference type="EMBL" id="ADU00374.1"/>
    </source>
</evidence>
<feature type="domain" description="Type I restriction modification DNA specificity" evidence="4">
    <location>
        <begin position="224"/>
        <end position="395"/>
    </location>
</feature>
<keyword evidence="2" id="KW-0680">Restriction system</keyword>
<keyword evidence="3" id="KW-0238">DNA-binding</keyword>
<reference evidence="5 6" key="1">
    <citation type="journal article" date="2011" name="Stand. Genomic Sci.">
        <title>Complete genome sequence of Mycobacterium sp. strain (Spyr1) and reclassification to Mycobacterium gilvum Spyr1.</title>
        <authorList>
            <person name="Kallimanis A."/>
            <person name="Karabika E."/>
            <person name="Mavromatis K."/>
            <person name="Lapidus A."/>
            <person name="Labutti K.M."/>
            <person name="Liolios K."/>
            <person name="Ivanova N."/>
            <person name="Goodwin L."/>
            <person name="Woyke T."/>
            <person name="Velentzas A.D."/>
            <person name="Perisynakis A."/>
            <person name="Ouzounis C.C."/>
            <person name="Kyrpides N.C."/>
            <person name="Koukkou A.I."/>
            <person name="Drainas C."/>
        </authorList>
    </citation>
    <scope>NUCLEOTIDE SEQUENCE [LARGE SCALE GENOMIC DNA]</scope>
    <source>
        <strain evidence="6">DSM 45189 / LMG 24558 / Spyr1</strain>
    </source>
</reference>
<dbReference type="Proteomes" id="UP000008916">
    <property type="component" value="Chromosome"/>
</dbReference>
<evidence type="ECO:0000256" key="2">
    <source>
        <dbReference type="ARBA" id="ARBA00022747"/>
    </source>
</evidence>
<dbReference type="InterPro" id="IPR000055">
    <property type="entry name" value="Restrct_endonuc_typeI_TRD"/>
</dbReference>
<keyword evidence="5" id="KW-0255">Endonuclease</keyword>
<dbReference type="EMBL" id="CP002385">
    <property type="protein sequence ID" value="ADU00374.1"/>
    <property type="molecule type" value="Genomic_DNA"/>
</dbReference>
<dbReference type="Gene3D" id="3.90.220.20">
    <property type="entry name" value="DNA methylase specificity domains"/>
    <property type="match status" value="2"/>
</dbReference>
<keyword evidence="6" id="KW-1185">Reference proteome</keyword>
<dbReference type="HOGENOM" id="CLU_021095_0_1_11"/>
<proteinExistence type="inferred from homology"/>
<dbReference type="Gene3D" id="1.10.287.1120">
    <property type="entry name" value="Bipartite methylase S protein"/>
    <property type="match status" value="1"/>
</dbReference>
<organism evidence="5 6">
    <name type="scientific">Mycolicibacterium gilvum (strain DSM 45189 / LMG 24558 / Spyr1)</name>
    <name type="common">Mycobacterium gilvum</name>
    <dbReference type="NCBI Taxonomy" id="278137"/>
    <lineage>
        <taxon>Bacteria</taxon>
        <taxon>Bacillati</taxon>
        <taxon>Actinomycetota</taxon>
        <taxon>Actinomycetes</taxon>
        <taxon>Mycobacteriales</taxon>
        <taxon>Mycobacteriaceae</taxon>
        <taxon>Mycolicibacterium</taxon>
    </lineage>
</organism>
<evidence type="ECO:0000256" key="1">
    <source>
        <dbReference type="ARBA" id="ARBA00010923"/>
    </source>
</evidence>
<dbReference type="PANTHER" id="PTHR30408">
    <property type="entry name" value="TYPE-1 RESTRICTION ENZYME ECOKI SPECIFICITY PROTEIN"/>
    <property type="match status" value="1"/>
</dbReference>
<dbReference type="Pfam" id="PF01420">
    <property type="entry name" value="Methylase_S"/>
    <property type="match status" value="1"/>
</dbReference>
<keyword evidence="5" id="KW-0378">Hydrolase</keyword>
<dbReference type="GO" id="GO:0003677">
    <property type="term" value="F:DNA binding"/>
    <property type="evidence" value="ECO:0007669"/>
    <property type="project" value="UniProtKB-KW"/>
</dbReference>
<dbReference type="GO" id="GO:0009307">
    <property type="term" value="P:DNA restriction-modification system"/>
    <property type="evidence" value="ECO:0007669"/>
    <property type="project" value="UniProtKB-KW"/>
</dbReference>
<protein>
    <submittedName>
        <fullName evidence="5">Restriction endonuclease S subunit</fullName>
    </submittedName>
</protein>
<evidence type="ECO:0000259" key="4">
    <source>
        <dbReference type="Pfam" id="PF01420"/>
    </source>
</evidence>
<dbReference type="AlphaFoldDB" id="E6TKF9"/>
<keyword evidence="5" id="KW-0540">Nuclease</keyword>
<dbReference type="KEGG" id="msp:Mspyr1_37740"/>
<evidence type="ECO:0000313" key="6">
    <source>
        <dbReference type="Proteomes" id="UP000008916"/>
    </source>
</evidence>
<dbReference type="PANTHER" id="PTHR30408:SF12">
    <property type="entry name" value="TYPE I RESTRICTION ENZYME MJAVIII SPECIFICITY SUBUNIT"/>
    <property type="match status" value="1"/>
</dbReference>